<dbReference type="RefSeq" id="XP_040673965.1">
    <property type="nucleotide sequence ID" value="XM_040818608.1"/>
</dbReference>
<gene>
    <name evidence="1" type="ORF">ASPVEDRAFT_89432</name>
</gene>
<reference evidence="2" key="1">
    <citation type="journal article" date="2017" name="Genome Biol.">
        <title>Comparative genomics reveals high biological diversity and specific adaptations in the industrially and medically important fungal genus Aspergillus.</title>
        <authorList>
            <person name="de Vries R.P."/>
            <person name="Riley R."/>
            <person name="Wiebenga A."/>
            <person name="Aguilar-Osorio G."/>
            <person name="Amillis S."/>
            <person name="Uchima C.A."/>
            <person name="Anderluh G."/>
            <person name="Asadollahi M."/>
            <person name="Askin M."/>
            <person name="Barry K."/>
            <person name="Battaglia E."/>
            <person name="Bayram O."/>
            <person name="Benocci T."/>
            <person name="Braus-Stromeyer S.A."/>
            <person name="Caldana C."/>
            <person name="Canovas D."/>
            <person name="Cerqueira G.C."/>
            <person name="Chen F."/>
            <person name="Chen W."/>
            <person name="Choi C."/>
            <person name="Clum A."/>
            <person name="Dos Santos R.A."/>
            <person name="Damasio A.R."/>
            <person name="Diallinas G."/>
            <person name="Emri T."/>
            <person name="Fekete E."/>
            <person name="Flipphi M."/>
            <person name="Freyberg S."/>
            <person name="Gallo A."/>
            <person name="Gournas C."/>
            <person name="Habgood R."/>
            <person name="Hainaut M."/>
            <person name="Harispe M.L."/>
            <person name="Henrissat B."/>
            <person name="Hilden K.S."/>
            <person name="Hope R."/>
            <person name="Hossain A."/>
            <person name="Karabika E."/>
            <person name="Karaffa L."/>
            <person name="Karanyi Z."/>
            <person name="Krasevec N."/>
            <person name="Kuo A."/>
            <person name="Kusch H."/>
            <person name="LaButti K."/>
            <person name="Lagendijk E.L."/>
            <person name="Lapidus A."/>
            <person name="Levasseur A."/>
            <person name="Lindquist E."/>
            <person name="Lipzen A."/>
            <person name="Logrieco A.F."/>
            <person name="MacCabe A."/>
            <person name="Maekelae M.R."/>
            <person name="Malavazi I."/>
            <person name="Melin P."/>
            <person name="Meyer V."/>
            <person name="Mielnichuk N."/>
            <person name="Miskei M."/>
            <person name="Molnar A.P."/>
            <person name="Mule G."/>
            <person name="Ngan C.Y."/>
            <person name="Orejas M."/>
            <person name="Orosz E."/>
            <person name="Ouedraogo J.P."/>
            <person name="Overkamp K.M."/>
            <person name="Park H.-S."/>
            <person name="Perrone G."/>
            <person name="Piumi F."/>
            <person name="Punt P.J."/>
            <person name="Ram A.F."/>
            <person name="Ramon A."/>
            <person name="Rauscher S."/>
            <person name="Record E."/>
            <person name="Riano-Pachon D.M."/>
            <person name="Robert V."/>
            <person name="Roehrig J."/>
            <person name="Ruller R."/>
            <person name="Salamov A."/>
            <person name="Salih N.S."/>
            <person name="Samson R.A."/>
            <person name="Sandor E."/>
            <person name="Sanguinetti M."/>
            <person name="Schuetze T."/>
            <person name="Sepcic K."/>
            <person name="Shelest E."/>
            <person name="Sherlock G."/>
            <person name="Sophianopoulou V."/>
            <person name="Squina F.M."/>
            <person name="Sun H."/>
            <person name="Susca A."/>
            <person name="Todd R.B."/>
            <person name="Tsang A."/>
            <person name="Unkles S.E."/>
            <person name="van de Wiele N."/>
            <person name="van Rossen-Uffink D."/>
            <person name="Oliveira J.V."/>
            <person name="Vesth T.C."/>
            <person name="Visser J."/>
            <person name="Yu J.-H."/>
            <person name="Zhou M."/>
            <person name="Andersen M.R."/>
            <person name="Archer D.B."/>
            <person name="Baker S.E."/>
            <person name="Benoit I."/>
            <person name="Brakhage A.A."/>
            <person name="Braus G.H."/>
            <person name="Fischer R."/>
            <person name="Frisvad J.C."/>
            <person name="Goldman G.H."/>
            <person name="Houbraken J."/>
            <person name="Oakley B."/>
            <person name="Pocsi I."/>
            <person name="Scazzocchio C."/>
            <person name="Seiboth B."/>
            <person name="vanKuyk P.A."/>
            <person name="Wortman J."/>
            <person name="Dyer P.S."/>
            <person name="Grigoriev I.V."/>
        </authorList>
    </citation>
    <scope>NUCLEOTIDE SEQUENCE [LARGE SCALE GENOMIC DNA]</scope>
    <source>
        <strain evidence="2">CBS 583.65</strain>
    </source>
</reference>
<dbReference type="EMBL" id="KV878139">
    <property type="protein sequence ID" value="OJJ08203.1"/>
    <property type="molecule type" value="Genomic_DNA"/>
</dbReference>
<sequence length="203" mass="23197">MLGLNLRLELEEEEITVVVGAYSPREGEKLVKLVQDLGRYGRFTKPIGRPGFVFYDGMTEFKRECHRIGEATWDTNTEASELLNICAFQGRLANVGFLKPRELMIWWMRDTLERLATSYAWSTLVIAMVLDPEPPAESDQVFQTNELYDGPVLGLERWNFWQRRFAEISISEQYPVNDEARRIAGDAAGYMAALARTGSAHAW</sequence>
<organism evidence="1 2">
    <name type="scientific">Aspergillus versicolor CBS 583.65</name>
    <dbReference type="NCBI Taxonomy" id="1036611"/>
    <lineage>
        <taxon>Eukaryota</taxon>
        <taxon>Fungi</taxon>
        <taxon>Dikarya</taxon>
        <taxon>Ascomycota</taxon>
        <taxon>Pezizomycotina</taxon>
        <taxon>Eurotiomycetes</taxon>
        <taxon>Eurotiomycetidae</taxon>
        <taxon>Eurotiales</taxon>
        <taxon>Aspergillaceae</taxon>
        <taxon>Aspergillus</taxon>
        <taxon>Aspergillus subgen. Nidulantes</taxon>
    </lineage>
</organism>
<dbReference type="Pfam" id="PF12311">
    <property type="entry name" value="DUF3632"/>
    <property type="match status" value="1"/>
</dbReference>
<name>A0A1L9Q355_ASPVE</name>
<dbReference type="Proteomes" id="UP000184073">
    <property type="component" value="Unassembled WGS sequence"/>
</dbReference>
<keyword evidence="2" id="KW-1185">Reference proteome</keyword>
<accession>A0A1L9Q355</accession>
<dbReference type="InterPro" id="IPR022085">
    <property type="entry name" value="OpdG"/>
</dbReference>
<evidence type="ECO:0000313" key="1">
    <source>
        <dbReference type="EMBL" id="OJJ08203.1"/>
    </source>
</evidence>
<protein>
    <submittedName>
        <fullName evidence="1">Uncharacterized protein</fullName>
    </submittedName>
</protein>
<dbReference type="VEuPathDB" id="FungiDB:ASPVEDRAFT_89432"/>
<proteinExistence type="predicted"/>
<evidence type="ECO:0000313" key="2">
    <source>
        <dbReference type="Proteomes" id="UP000184073"/>
    </source>
</evidence>
<dbReference type="AlphaFoldDB" id="A0A1L9Q355"/>
<dbReference type="OrthoDB" id="3350591at2759"/>
<dbReference type="STRING" id="1036611.A0A1L9Q355"/>
<dbReference type="GeneID" id="63734119"/>